<feature type="compositionally biased region" description="Basic residues" evidence="6">
    <location>
        <begin position="203"/>
        <end position="223"/>
    </location>
</feature>
<dbReference type="PANTHER" id="PTHR33572">
    <property type="entry name" value="SPORE DEVELOPMENT REGULATOR VOSA"/>
    <property type="match status" value="1"/>
</dbReference>
<comment type="subcellular location">
    <subcellularLocation>
        <location evidence="1">Nucleus</location>
    </subcellularLocation>
</comment>
<name>A0A9P8QAT8_WICPI</name>
<feature type="compositionally biased region" description="Polar residues" evidence="6">
    <location>
        <begin position="425"/>
        <end position="437"/>
    </location>
</feature>
<organism evidence="8 9">
    <name type="scientific">Wickerhamomyces pijperi</name>
    <name type="common">Yeast</name>
    <name type="synonym">Pichia pijperi</name>
    <dbReference type="NCBI Taxonomy" id="599730"/>
    <lineage>
        <taxon>Eukaryota</taxon>
        <taxon>Fungi</taxon>
        <taxon>Dikarya</taxon>
        <taxon>Ascomycota</taxon>
        <taxon>Saccharomycotina</taxon>
        <taxon>Saccharomycetes</taxon>
        <taxon>Phaffomycetales</taxon>
        <taxon>Wickerhamomycetaceae</taxon>
        <taxon>Wickerhamomyces</taxon>
    </lineage>
</organism>
<dbReference type="InterPro" id="IPR037525">
    <property type="entry name" value="Velvet_dom"/>
</dbReference>
<dbReference type="PANTHER" id="PTHR33572:SF18">
    <property type="entry name" value="SPORE DEVELOPMENT REGULATOR VOSA"/>
    <property type="match status" value="1"/>
</dbReference>
<feature type="region of interest" description="Disordered" evidence="6">
    <location>
        <begin position="203"/>
        <end position="248"/>
    </location>
</feature>
<reference evidence="8" key="1">
    <citation type="journal article" date="2021" name="Open Biol.">
        <title>Shared evolutionary footprints suggest mitochondrial oxidative damage underlies multiple complex I losses in fungi.</title>
        <authorList>
            <person name="Schikora-Tamarit M.A."/>
            <person name="Marcet-Houben M."/>
            <person name="Nosek J."/>
            <person name="Gabaldon T."/>
        </authorList>
    </citation>
    <scope>NUCLEOTIDE SEQUENCE</scope>
    <source>
        <strain evidence="8">CBS2887</strain>
    </source>
</reference>
<feature type="region of interest" description="Disordered" evidence="6">
    <location>
        <begin position="669"/>
        <end position="715"/>
    </location>
</feature>
<feature type="region of interest" description="Disordered" evidence="6">
    <location>
        <begin position="21"/>
        <end position="109"/>
    </location>
</feature>
<dbReference type="EMBL" id="JAEUBG010000761">
    <property type="protein sequence ID" value="KAH3687518.1"/>
    <property type="molecule type" value="Genomic_DNA"/>
</dbReference>
<keyword evidence="3" id="KW-0805">Transcription regulation</keyword>
<keyword evidence="2" id="KW-0749">Sporulation</keyword>
<feature type="compositionally biased region" description="Polar residues" evidence="6">
    <location>
        <begin position="400"/>
        <end position="412"/>
    </location>
</feature>
<proteinExistence type="predicted"/>
<evidence type="ECO:0000256" key="3">
    <source>
        <dbReference type="ARBA" id="ARBA00023015"/>
    </source>
</evidence>
<dbReference type="Gene3D" id="2.60.40.3960">
    <property type="entry name" value="Velvet domain"/>
    <property type="match status" value="1"/>
</dbReference>
<protein>
    <recommendedName>
        <fullName evidence="7">Velvet domain-containing protein</fullName>
    </recommendedName>
</protein>
<evidence type="ECO:0000256" key="1">
    <source>
        <dbReference type="ARBA" id="ARBA00004123"/>
    </source>
</evidence>
<dbReference type="InterPro" id="IPR038491">
    <property type="entry name" value="Velvet_dom_sf"/>
</dbReference>
<dbReference type="AlphaFoldDB" id="A0A9P8QAT8"/>
<feature type="region of interest" description="Disordered" evidence="6">
    <location>
        <begin position="395"/>
        <end position="450"/>
    </location>
</feature>
<evidence type="ECO:0000256" key="6">
    <source>
        <dbReference type="SAM" id="MobiDB-lite"/>
    </source>
</evidence>
<dbReference type="OrthoDB" id="5384689at2759"/>
<sequence>MPPTNNKSSIYFLIENNQQLTQQTDINETNTGLVTDSTSDGTPENGNENELKLGVVNPEVVHSTEVHQEAKQEQKQEEEEDAEDIEPEEEEDAEDDVNYEDMEEDHGESDCDKYVIKRLRNLYNGSNMYQHSINFPSSGSMKDKKTQILKRPKHTKFYADIIQQPEHAKVTPLRFNEKTSLPFSSTEHRPIHPPPILQLRLKVKKRMPKSKSKSKTKAKKEKKSQRPDRAAILKNIQPSSDDPDDLTETETKLVEELQKNAIPTWCHYSTFFCLVKLIDEDGIEINDLLIGSKISSGMSVPLKVGSTAVSGSASYLEKSSDFTVIFAFPNLSVKKTGIFKLKFQLYEIFQKRIVQRHQTVSLPFSVHTPKKFPGSVISTQLTNYLLKNGAKIRKRRKGSNRVNFRNKLTTSEKTSKADNTPPPFKSQSMFVSKSSQDYTEKSPRSQSMPTLPVTHFINPSAEVTPTGLVPSSLANVYHNGNFRMPISHSNSYNSTTTTSTTSSSSSLVANPHFAAYQHQKLRIERLPSFNHFRTLGVDSSDIKPEDIIPQRVGAPQSIQDYQLNVIPERSSMAYNLDHEASGPQRVRHNSWFIGSDPLSTKDGIPQANQRFSAAPTPPQQQQQQQVTNKLPSLSQGYYQRENTNSVSSSKGNEHGGVTSMATKNLSMHQNYSQHQFPPPHLQQQQQQQQQLNQHQSQNQHSYSSNSASPLPYIHGQLPTHQVYSNKLHQNQNHNNNRHR</sequence>
<dbReference type="GO" id="GO:0005634">
    <property type="term" value="C:nucleus"/>
    <property type="evidence" value="ECO:0007669"/>
    <property type="project" value="UniProtKB-SubCell"/>
</dbReference>
<evidence type="ECO:0000256" key="2">
    <source>
        <dbReference type="ARBA" id="ARBA00022969"/>
    </source>
</evidence>
<feature type="compositionally biased region" description="Polar residues" evidence="6">
    <location>
        <begin position="21"/>
        <end position="48"/>
    </location>
</feature>
<reference evidence="8" key="2">
    <citation type="submission" date="2021-01" db="EMBL/GenBank/DDBJ databases">
        <authorList>
            <person name="Schikora-Tamarit M.A."/>
        </authorList>
    </citation>
    <scope>NUCLEOTIDE SEQUENCE</scope>
    <source>
        <strain evidence="8">CBS2887</strain>
    </source>
</reference>
<evidence type="ECO:0000256" key="5">
    <source>
        <dbReference type="ARBA" id="ARBA00023242"/>
    </source>
</evidence>
<feature type="compositionally biased region" description="Low complexity" evidence="6">
    <location>
        <begin position="681"/>
        <end position="709"/>
    </location>
</feature>
<evidence type="ECO:0000313" key="9">
    <source>
        <dbReference type="Proteomes" id="UP000774326"/>
    </source>
</evidence>
<dbReference type="PROSITE" id="PS51821">
    <property type="entry name" value="VELVET"/>
    <property type="match status" value="1"/>
</dbReference>
<dbReference type="Pfam" id="PF11754">
    <property type="entry name" value="Velvet"/>
    <property type="match status" value="1"/>
</dbReference>
<dbReference type="Proteomes" id="UP000774326">
    <property type="component" value="Unassembled WGS sequence"/>
</dbReference>
<dbReference type="InterPro" id="IPR021740">
    <property type="entry name" value="Velvet"/>
</dbReference>
<evidence type="ECO:0000259" key="7">
    <source>
        <dbReference type="PROSITE" id="PS51821"/>
    </source>
</evidence>
<dbReference type="GO" id="GO:0030435">
    <property type="term" value="P:sporulation resulting in formation of a cellular spore"/>
    <property type="evidence" value="ECO:0007669"/>
    <property type="project" value="UniProtKB-KW"/>
</dbReference>
<gene>
    <name evidence="8" type="ORF">WICPIJ_001480</name>
</gene>
<evidence type="ECO:0000256" key="4">
    <source>
        <dbReference type="ARBA" id="ARBA00023163"/>
    </source>
</evidence>
<keyword evidence="4" id="KW-0804">Transcription</keyword>
<feature type="compositionally biased region" description="Acidic residues" evidence="6">
    <location>
        <begin position="76"/>
        <end position="107"/>
    </location>
</feature>
<feature type="compositionally biased region" description="Basic and acidic residues" evidence="6">
    <location>
        <begin position="62"/>
        <end position="75"/>
    </location>
</feature>
<accession>A0A9P8QAT8</accession>
<comment type="caution">
    <text evidence="8">The sequence shown here is derived from an EMBL/GenBank/DDBJ whole genome shotgun (WGS) entry which is preliminary data.</text>
</comment>
<evidence type="ECO:0000313" key="8">
    <source>
        <dbReference type="EMBL" id="KAH3687518.1"/>
    </source>
</evidence>
<keyword evidence="9" id="KW-1185">Reference proteome</keyword>
<keyword evidence="5" id="KW-0539">Nucleus</keyword>
<feature type="domain" description="Velvet" evidence="7">
    <location>
        <begin position="152"/>
        <end position="395"/>
    </location>
</feature>
<feature type="region of interest" description="Disordered" evidence="6">
    <location>
        <begin position="580"/>
        <end position="628"/>
    </location>
</feature>